<accession>A0A2S3HC57</accession>
<organism evidence="4">
    <name type="scientific">Panicum hallii</name>
    <dbReference type="NCBI Taxonomy" id="206008"/>
    <lineage>
        <taxon>Eukaryota</taxon>
        <taxon>Viridiplantae</taxon>
        <taxon>Streptophyta</taxon>
        <taxon>Embryophyta</taxon>
        <taxon>Tracheophyta</taxon>
        <taxon>Spermatophyta</taxon>
        <taxon>Magnoliopsida</taxon>
        <taxon>Liliopsida</taxon>
        <taxon>Poales</taxon>
        <taxon>Poaceae</taxon>
        <taxon>PACMAD clade</taxon>
        <taxon>Panicoideae</taxon>
        <taxon>Panicodae</taxon>
        <taxon>Paniceae</taxon>
        <taxon>Panicinae</taxon>
        <taxon>Panicum</taxon>
        <taxon>Panicum sect. Panicum</taxon>
    </lineage>
</organism>
<dbReference type="Gene3D" id="1.25.70.10">
    <property type="entry name" value="Transcription termination factor 3, mitochondrial"/>
    <property type="match status" value="2"/>
</dbReference>
<dbReference type="PANTHER" id="PTHR13068:SF181">
    <property type="entry name" value="MTERF TRANSCRIPTION FACTOR"/>
    <property type="match status" value="1"/>
</dbReference>
<sequence length="395" mass="44229">MFTSICRRRLLRLHRIPSAAGTNPSQPNPMNALLSRGYSSAFPAGSPISEPCPATVSYLISRGLSPTAAAARKLRIRSTERTDAVLALFRSYGFSDVHITKIVRQAPVILNLDPDRILRPKLDFFASLGVQPPRFATTPILLTRSLNKHLVPCIQFLRGIVGTDRDVCRAIFRNPRALGADLEKQMRPCVDTLRRLGLREESISKLLILGMSVLLISPDRMCEIFKDLKALGARVNTTGFLYGIRARSCLSRETWLRKVALYQSFGVSEGELLKALKQQPTMMLHSEENITKKLRFYLDELKLELSDVMGHPVLMGCSVEKCIKPRCAVLDVLMREGKIEPRIKLLSALLCTTSKFSQRYVLRYAHDVPDVVKAYKGGIKFEGFRDHGGLVPVKP</sequence>
<evidence type="ECO:0000313" key="4">
    <source>
        <dbReference type="EMBL" id="PAN19613.1"/>
    </source>
</evidence>
<dbReference type="InterPro" id="IPR003690">
    <property type="entry name" value="MTERF"/>
</dbReference>
<dbReference type="InterPro" id="IPR038538">
    <property type="entry name" value="MTERF_sf"/>
</dbReference>
<reference evidence="4" key="1">
    <citation type="submission" date="2018-04" db="EMBL/GenBank/DDBJ databases">
        <title>WGS assembly of Panicum hallii.</title>
        <authorList>
            <person name="Lovell J."/>
            <person name="Jenkins J."/>
            <person name="Lowry D."/>
            <person name="Mamidi S."/>
            <person name="Sreedasyam A."/>
            <person name="Weng X."/>
            <person name="Barry K."/>
            <person name="Bonette J."/>
            <person name="Campitelli B."/>
            <person name="Daum C."/>
            <person name="Gordon S."/>
            <person name="Gould B."/>
            <person name="Lipzen A."/>
            <person name="Macqueen A."/>
            <person name="Palacio-Mejia J."/>
            <person name="Plott C."/>
            <person name="Shakirov E."/>
            <person name="Shu S."/>
            <person name="Yoshinaga Y."/>
            <person name="Zane M."/>
            <person name="Rokhsar D."/>
            <person name="Grimwood J."/>
            <person name="Schmutz J."/>
            <person name="Juenger T."/>
        </authorList>
    </citation>
    <scope>NUCLEOTIDE SEQUENCE [LARGE SCALE GENOMIC DNA]</scope>
    <source>
        <strain evidence="4">FIL2</strain>
    </source>
</reference>
<dbReference type="PANTHER" id="PTHR13068">
    <property type="entry name" value="CGI-12 PROTEIN-RELATED"/>
    <property type="match status" value="1"/>
</dbReference>
<dbReference type="EMBL" id="CM008048">
    <property type="protein sequence ID" value="PAN19613.1"/>
    <property type="molecule type" value="Genomic_DNA"/>
</dbReference>
<keyword evidence="2" id="KW-0805">Transcription regulation</keyword>
<evidence type="ECO:0000256" key="1">
    <source>
        <dbReference type="ARBA" id="ARBA00007692"/>
    </source>
</evidence>
<proteinExistence type="inferred from homology"/>
<dbReference type="SMART" id="SM00733">
    <property type="entry name" value="Mterf"/>
    <property type="match status" value="5"/>
</dbReference>
<comment type="similarity">
    <text evidence="1">Belongs to the mTERF family.</text>
</comment>
<dbReference type="Gramene" id="PAN19613">
    <property type="protein sequence ID" value="PAN19613"/>
    <property type="gene ID" value="PAHAL_3G286100"/>
</dbReference>
<name>A0A2S3HC57_9POAL</name>
<dbReference type="GO" id="GO:0006353">
    <property type="term" value="P:DNA-templated transcription termination"/>
    <property type="evidence" value="ECO:0007669"/>
    <property type="project" value="UniProtKB-KW"/>
</dbReference>
<dbReference type="GO" id="GO:0003676">
    <property type="term" value="F:nucleic acid binding"/>
    <property type="evidence" value="ECO:0007669"/>
    <property type="project" value="InterPro"/>
</dbReference>
<evidence type="ECO:0000256" key="3">
    <source>
        <dbReference type="ARBA" id="ARBA00022946"/>
    </source>
</evidence>
<dbReference type="Pfam" id="PF02536">
    <property type="entry name" value="mTERF"/>
    <property type="match status" value="1"/>
</dbReference>
<keyword evidence="2" id="KW-0804">Transcription</keyword>
<gene>
    <name evidence="4" type="ORF">PAHAL_3G286100</name>
</gene>
<dbReference type="Proteomes" id="UP000243499">
    <property type="component" value="Chromosome 3"/>
</dbReference>
<dbReference type="FunFam" id="1.25.70.10:FF:000001">
    <property type="entry name" value="Mitochondrial transcription termination factor-like"/>
    <property type="match status" value="1"/>
</dbReference>
<keyword evidence="2" id="KW-0806">Transcription termination</keyword>
<dbReference type="AlphaFoldDB" id="A0A2S3HC57"/>
<protein>
    <submittedName>
        <fullName evidence="4">Uncharacterized protein</fullName>
    </submittedName>
</protein>
<evidence type="ECO:0000256" key="2">
    <source>
        <dbReference type="ARBA" id="ARBA00022472"/>
    </source>
</evidence>
<keyword evidence="3" id="KW-0809">Transit peptide</keyword>